<evidence type="ECO:0000256" key="1">
    <source>
        <dbReference type="ARBA" id="ARBA00004442"/>
    </source>
</evidence>
<dbReference type="AlphaFoldDB" id="A0A378BS33"/>
<dbReference type="SUPFAM" id="SSF56954">
    <property type="entry name" value="Outer membrane efflux proteins (OEP)"/>
    <property type="match status" value="1"/>
</dbReference>
<protein>
    <submittedName>
        <fullName evidence="3">Tripartite multidrug resistance system outer membrane protein</fullName>
    </submittedName>
</protein>
<comment type="similarity">
    <text evidence="2">Belongs to the outer membrane factor (OMF) (TC 1.B.17) family.</text>
</comment>
<dbReference type="Proteomes" id="UP000254387">
    <property type="component" value="Unassembled WGS sequence"/>
</dbReference>
<organism evidence="3 4">
    <name type="scientific">Klebsiella pneumoniae</name>
    <dbReference type="NCBI Taxonomy" id="573"/>
    <lineage>
        <taxon>Bacteria</taxon>
        <taxon>Pseudomonadati</taxon>
        <taxon>Pseudomonadota</taxon>
        <taxon>Gammaproteobacteria</taxon>
        <taxon>Enterobacterales</taxon>
        <taxon>Enterobacteriaceae</taxon>
        <taxon>Klebsiella/Raoultella group</taxon>
        <taxon>Klebsiella</taxon>
        <taxon>Klebsiella pneumoniae complex</taxon>
    </lineage>
</organism>
<evidence type="ECO:0000313" key="4">
    <source>
        <dbReference type="Proteomes" id="UP000254387"/>
    </source>
</evidence>
<dbReference type="Gene3D" id="1.20.1600.10">
    <property type="entry name" value="Outer membrane efflux proteins (OEP)"/>
    <property type="match status" value="1"/>
</dbReference>
<dbReference type="Pfam" id="PF02321">
    <property type="entry name" value="OEP"/>
    <property type="match status" value="1"/>
</dbReference>
<evidence type="ECO:0000256" key="2">
    <source>
        <dbReference type="ARBA" id="ARBA00007613"/>
    </source>
</evidence>
<dbReference type="EMBL" id="UGMN01000004">
    <property type="protein sequence ID" value="STV52012.1"/>
    <property type="molecule type" value="Genomic_DNA"/>
</dbReference>
<accession>A0A378BS33</accession>
<gene>
    <name evidence="3" type="primary">mdtP_1</name>
    <name evidence="3" type="ORF">NCTC5053_05302</name>
</gene>
<comment type="subcellular location">
    <subcellularLocation>
        <location evidence="1">Cell outer membrane</location>
    </subcellularLocation>
</comment>
<name>A0A378BS33_KLEPN</name>
<reference evidence="3 4" key="1">
    <citation type="submission" date="2018-06" db="EMBL/GenBank/DDBJ databases">
        <authorList>
            <consortium name="Pathogen Informatics"/>
            <person name="Doyle S."/>
        </authorList>
    </citation>
    <scope>NUCLEOTIDE SEQUENCE [LARGE SCALE GENOMIC DNA]</scope>
    <source>
        <strain evidence="3 4">NCTC5053</strain>
    </source>
</reference>
<evidence type="ECO:0000313" key="3">
    <source>
        <dbReference type="EMBL" id="STV52012.1"/>
    </source>
</evidence>
<dbReference type="InterPro" id="IPR003423">
    <property type="entry name" value="OMP_efflux"/>
</dbReference>
<dbReference type="Gene3D" id="2.20.200.10">
    <property type="entry name" value="Outer membrane efflux proteins (OEP)"/>
    <property type="match status" value="1"/>
</dbReference>
<proteinExistence type="inferred from homology"/>
<sequence>MSTFELLARRPDLQALRGYVTASLSQVDAAKAAFYPHFDIKAFWAITP</sequence>